<dbReference type="AlphaFoldDB" id="A0A075MRM7"/>
<dbReference type="KEGG" id="nev:NTE_02142"/>
<organism evidence="1 2">
    <name type="scientific">Candidatus Nitrososphaera evergladensis SR1</name>
    <dbReference type="NCBI Taxonomy" id="1459636"/>
    <lineage>
        <taxon>Archaea</taxon>
        <taxon>Nitrososphaerota</taxon>
        <taxon>Nitrososphaeria</taxon>
        <taxon>Nitrososphaerales</taxon>
        <taxon>Nitrososphaeraceae</taxon>
        <taxon>Nitrososphaera</taxon>
    </lineage>
</organism>
<accession>A0A075MRM7</accession>
<dbReference type="RefSeq" id="WP_148700812.1">
    <property type="nucleotide sequence ID" value="NZ_CP007174.1"/>
</dbReference>
<name>A0A075MRM7_9ARCH</name>
<evidence type="ECO:0000313" key="1">
    <source>
        <dbReference type="EMBL" id="AIF84196.1"/>
    </source>
</evidence>
<dbReference type="Proteomes" id="UP000028194">
    <property type="component" value="Chromosome"/>
</dbReference>
<dbReference type="GeneID" id="41597867"/>
<sequence length="110" mass="11575">MSSSGMDDILPAEKIAFIAYNVGVYESVQKFGSLITSGKISGATDAAKVAELLAETGAFYDSEMISQLINSMIRSRGRTGETSTTIGSITAANVEYVMKQLKVAGVSLGR</sequence>
<protein>
    <submittedName>
        <fullName evidence="1">Uncharacterized protein</fullName>
    </submittedName>
</protein>
<keyword evidence="2" id="KW-1185">Reference proteome</keyword>
<evidence type="ECO:0000313" key="2">
    <source>
        <dbReference type="Proteomes" id="UP000028194"/>
    </source>
</evidence>
<dbReference type="HOGENOM" id="CLU_2165141_0_0_2"/>
<dbReference type="OrthoDB" id="11601at2157"/>
<gene>
    <name evidence="1" type="ORF">NTE_02142</name>
</gene>
<dbReference type="EMBL" id="CP007174">
    <property type="protein sequence ID" value="AIF84196.1"/>
    <property type="molecule type" value="Genomic_DNA"/>
</dbReference>
<proteinExistence type="predicted"/>
<reference evidence="1 2" key="1">
    <citation type="journal article" date="2014" name="PLoS ONE">
        <title>Genome Sequence of Candidatus Nitrososphaera evergladensis from Group I.1b Enriched from Everglades Soil Reveals Novel Genomic Features of the Ammonia-Oxidizing Archaea.</title>
        <authorList>
            <person name="Zhalnina K.V."/>
            <person name="Dias R."/>
            <person name="Leonard M.T."/>
            <person name="Dorr de Quadros P."/>
            <person name="Camargo F.A."/>
            <person name="Drew J.C."/>
            <person name="Farmerie W.G."/>
            <person name="Daroub S.H."/>
            <person name="Triplett E.W."/>
        </authorList>
    </citation>
    <scope>NUCLEOTIDE SEQUENCE [LARGE SCALE GENOMIC DNA]</scope>
    <source>
        <strain evidence="1 2">SR1</strain>
    </source>
</reference>